<comment type="caution">
    <text evidence="1">The sequence shown here is derived from an EMBL/GenBank/DDBJ whole genome shotgun (WGS) entry which is preliminary data.</text>
</comment>
<reference evidence="1 2" key="1">
    <citation type="journal article" date="2022" name="DNA Res.">
        <title>Chromosomal-level genome assembly of the orchid tree Bauhinia variegata (Leguminosae; Cercidoideae) supports the allotetraploid origin hypothesis of Bauhinia.</title>
        <authorList>
            <person name="Zhong Y."/>
            <person name="Chen Y."/>
            <person name="Zheng D."/>
            <person name="Pang J."/>
            <person name="Liu Y."/>
            <person name="Luo S."/>
            <person name="Meng S."/>
            <person name="Qian L."/>
            <person name="Wei D."/>
            <person name="Dai S."/>
            <person name="Zhou R."/>
        </authorList>
    </citation>
    <scope>NUCLEOTIDE SEQUENCE [LARGE SCALE GENOMIC DNA]</scope>
    <source>
        <strain evidence="1">BV-YZ2020</strain>
    </source>
</reference>
<gene>
    <name evidence="1" type="ORF">L6164_020292</name>
</gene>
<proteinExistence type="predicted"/>
<dbReference type="Proteomes" id="UP000828941">
    <property type="component" value="Chromosome 8"/>
</dbReference>
<evidence type="ECO:0000313" key="1">
    <source>
        <dbReference type="EMBL" id="KAI4327881.1"/>
    </source>
</evidence>
<dbReference type="EMBL" id="CM039433">
    <property type="protein sequence ID" value="KAI4327881.1"/>
    <property type="molecule type" value="Genomic_DNA"/>
</dbReference>
<accession>A0ACB9MVZ0</accession>
<organism evidence="1 2">
    <name type="scientific">Bauhinia variegata</name>
    <name type="common">Purple orchid tree</name>
    <name type="synonym">Phanera variegata</name>
    <dbReference type="NCBI Taxonomy" id="167791"/>
    <lineage>
        <taxon>Eukaryota</taxon>
        <taxon>Viridiplantae</taxon>
        <taxon>Streptophyta</taxon>
        <taxon>Embryophyta</taxon>
        <taxon>Tracheophyta</taxon>
        <taxon>Spermatophyta</taxon>
        <taxon>Magnoliopsida</taxon>
        <taxon>eudicotyledons</taxon>
        <taxon>Gunneridae</taxon>
        <taxon>Pentapetalae</taxon>
        <taxon>rosids</taxon>
        <taxon>fabids</taxon>
        <taxon>Fabales</taxon>
        <taxon>Fabaceae</taxon>
        <taxon>Cercidoideae</taxon>
        <taxon>Cercideae</taxon>
        <taxon>Bauhiniinae</taxon>
        <taxon>Bauhinia</taxon>
    </lineage>
</organism>
<keyword evidence="2" id="KW-1185">Reference proteome</keyword>
<sequence length="112" mass="12354">MERVAPLENRVLQLSLDMEMGNTSRSSSSTSAAAEKLGHESEGKGKNEDMNVITPTQNKPDPLTTQDDGVVAEACSLNSRTCRAGKSRRRRKQKSTLSYTKWLTWTQFGCGC</sequence>
<evidence type="ECO:0000313" key="2">
    <source>
        <dbReference type="Proteomes" id="UP000828941"/>
    </source>
</evidence>
<name>A0ACB9MVZ0_BAUVA</name>
<protein>
    <submittedName>
        <fullName evidence="1">Uncharacterized protein</fullName>
    </submittedName>
</protein>